<dbReference type="GO" id="GO:0043041">
    <property type="term" value="P:amino acid activation for nonribosomal peptide biosynthetic process"/>
    <property type="evidence" value="ECO:0007669"/>
    <property type="project" value="TreeGrafter"/>
</dbReference>
<keyword evidence="2" id="KW-1185">Reference proteome</keyword>
<name>A0A221W4Y4_9PSEU</name>
<organism evidence="1 2">
    <name type="scientific">Actinoalloteichus hoggarensis</name>
    <dbReference type="NCBI Taxonomy" id="1470176"/>
    <lineage>
        <taxon>Bacteria</taxon>
        <taxon>Bacillati</taxon>
        <taxon>Actinomycetota</taxon>
        <taxon>Actinomycetes</taxon>
        <taxon>Pseudonocardiales</taxon>
        <taxon>Pseudonocardiaceae</taxon>
        <taxon>Actinoalloteichus</taxon>
    </lineage>
</organism>
<evidence type="ECO:0000313" key="1">
    <source>
        <dbReference type="EMBL" id="ASO20925.1"/>
    </source>
</evidence>
<reference evidence="1 2" key="1">
    <citation type="submission" date="2017-07" db="EMBL/GenBank/DDBJ databases">
        <title>Complete genome sequence of Actinoalloteichus hoggarensis DSM 45943, type strain of Actinoalloteichus hoggarensis.</title>
        <authorList>
            <person name="Ruckert C."/>
            <person name="Nouioui I."/>
            <person name="Willmese J."/>
            <person name="van Wezel G."/>
            <person name="Klenk H.-P."/>
            <person name="Kalinowski J."/>
            <person name="Zotchev S.B."/>
        </authorList>
    </citation>
    <scope>NUCLEOTIDE SEQUENCE [LARGE SCALE GENOMIC DNA]</scope>
    <source>
        <strain evidence="1 2">DSM 45943</strain>
    </source>
</reference>
<sequence>MSISRTTRPQTGPFEDRVPLSVQQEFLCMWDKGDEMGPFGPSYHIVDGWRLHGAVDVEALRAALDDVVARHEALRTIIQREGERCQRIHPPSSPELTVLDLPGGEASREQRAEELLNELAAGSSNARRLPLLRAVLGRFDARDAVLALVAHHTAVDAWSMQVIMRDLIRCHAARAAGTEPDLPPATQYREYTRRQRDGGRRADSASVRQFWRETLRGGHALALPTDRARSAEPVFSTAWYRFAFGPELAAATERTAVALRSSPFMVLLAAFAVLVRHTTGATDVVIPTFTPGRDQARFHDAVGSFFNCLPIRVDLRDCRSFLDVVAETRARALRAYSHEIPLMDVIAEVPDLMSRTQVDGLASCVFQVIQTPHTMRSEQVGDVTVSAIRRKTLSQAKGSDIPDGLLLCLELDPAGGLIGELGYSRNLYDLATVRGLTSRLEALLSRLLGDPAAPIDGG</sequence>
<dbReference type="Gene3D" id="3.30.559.10">
    <property type="entry name" value="Chloramphenicol acetyltransferase-like domain"/>
    <property type="match status" value="1"/>
</dbReference>
<dbReference type="GO" id="GO:0005737">
    <property type="term" value="C:cytoplasm"/>
    <property type="evidence" value="ECO:0007669"/>
    <property type="project" value="TreeGrafter"/>
</dbReference>
<accession>A0A221W4Y4</accession>
<dbReference type="KEGG" id="ahg:AHOG_16495"/>
<dbReference type="Gene3D" id="3.30.559.30">
    <property type="entry name" value="Nonribosomal peptide synthetase, condensation domain"/>
    <property type="match status" value="1"/>
</dbReference>
<dbReference type="Proteomes" id="UP000204221">
    <property type="component" value="Chromosome"/>
</dbReference>
<dbReference type="PANTHER" id="PTHR45527">
    <property type="entry name" value="NONRIBOSOMAL PEPTIDE SYNTHETASE"/>
    <property type="match status" value="1"/>
</dbReference>
<dbReference type="SUPFAM" id="SSF52777">
    <property type="entry name" value="CoA-dependent acyltransferases"/>
    <property type="match status" value="2"/>
</dbReference>
<dbReference type="PANTHER" id="PTHR45527:SF1">
    <property type="entry name" value="FATTY ACID SYNTHASE"/>
    <property type="match status" value="1"/>
</dbReference>
<dbReference type="EMBL" id="CP022521">
    <property type="protein sequence ID" value="ASO20925.1"/>
    <property type="molecule type" value="Genomic_DNA"/>
</dbReference>
<dbReference type="AlphaFoldDB" id="A0A221W4Y4"/>
<dbReference type="InterPro" id="IPR001242">
    <property type="entry name" value="Condensation_dom"/>
</dbReference>
<dbReference type="GO" id="GO:0044550">
    <property type="term" value="P:secondary metabolite biosynthetic process"/>
    <property type="evidence" value="ECO:0007669"/>
    <property type="project" value="TreeGrafter"/>
</dbReference>
<gene>
    <name evidence="1" type="primary">lgrB</name>
    <name evidence="1" type="ORF">AHOG_16495</name>
</gene>
<dbReference type="GO" id="GO:0031177">
    <property type="term" value="F:phosphopantetheine binding"/>
    <property type="evidence" value="ECO:0007669"/>
    <property type="project" value="TreeGrafter"/>
</dbReference>
<dbReference type="GO" id="GO:0008610">
    <property type="term" value="P:lipid biosynthetic process"/>
    <property type="evidence" value="ECO:0007669"/>
    <property type="project" value="UniProtKB-ARBA"/>
</dbReference>
<protein>
    <submittedName>
        <fullName evidence="1">Linear gramicidin synthase subunit B</fullName>
    </submittedName>
</protein>
<dbReference type="RefSeq" id="WP_093942188.1">
    <property type="nucleotide sequence ID" value="NZ_CP022521.1"/>
</dbReference>
<proteinExistence type="predicted"/>
<evidence type="ECO:0000313" key="2">
    <source>
        <dbReference type="Proteomes" id="UP000204221"/>
    </source>
</evidence>
<dbReference type="InterPro" id="IPR023213">
    <property type="entry name" value="CAT-like_dom_sf"/>
</dbReference>
<dbReference type="Pfam" id="PF00668">
    <property type="entry name" value="Condensation"/>
    <property type="match status" value="1"/>
</dbReference>
<dbReference type="GO" id="GO:0003824">
    <property type="term" value="F:catalytic activity"/>
    <property type="evidence" value="ECO:0007669"/>
    <property type="project" value="InterPro"/>
</dbReference>
<dbReference type="OrthoDB" id="2472181at2"/>